<dbReference type="RefSeq" id="WP_165260130.1">
    <property type="nucleotide sequence ID" value="NZ_JAAKZY010000048.1"/>
</dbReference>
<comment type="caution">
    <text evidence="2">The sequence shown here is derived from an EMBL/GenBank/DDBJ whole genome shotgun (WGS) entry which is preliminary data.</text>
</comment>
<name>A0A6G4V5K0_9ACTN</name>
<evidence type="ECO:0000256" key="1">
    <source>
        <dbReference type="SAM" id="Phobius"/>
    </source>
</evidence>
<sequence>MNIDISAVLLFGLASVVAVKTKSTGAGAALLVFLFGFFAAGTGAYEPIRDLVASFADFLTELGN</sequence>
<feature type="transmembrane region" description="Helical" evidence="1">
    <location>
        <begin position="28"/>
        <end position="45"/>
    </location>
</feature>
<dbReference type="Proteomes" id="UP000472335">
    <property type="component" value="Unassembled WGS sequence"/>
</dbReference>
<reference evidence="2 3" key="1">
    <citation type="submission" date="2020-02" db="EMBL/GenBank/DDBJ databases">
        <title>Whole-genome analyses of novel actinobacteria.</title>
        <authorList>
            <person name="Sahin N."/>
            <person name="Gencbay T."/>
        </authorList>
    </citation>
    <scope>NUCLEOTIDE SEQUENCE [LARGE SCALE GENOMIC DNA]</scope>
    <source>
        <strain evidence="2 3">HC44</strain>
    </source>
</reference>
<keyword evidence="1" id="KW-0472">Membrane</keyword>
<organism evidence="2 3">
    <name type="scientific">Streptomyces scabichelini</name>
    <dbReference type="NCBI Taxonomy" id="2711217"/>
    <lineage>
        <taxon>Bacteria</taxon>
        <taxon>Bacillati</taxon>
        <taxon>Actinomycetota</taxon>
        <taxon>Actinomycetes</taxon>
        <taxon>Kitasatosporales</taxon>
        <taxon>Streptomycetaceae</taxon>
        <taxon>Streptomyces</taxon>
    </lineage>
</organism>
<evidence type="ECO:0000313" key="2">
    <source>
        <dbReference type="EMBL" id="NGO09296.1"/>
    </source>
</evidence>
<protein>
    <submittedName>
        <fullName evidence="2">Uncharacterized protein</fullName>
    </submittedName>
</protein>
<accession>A0A6G4V5K0</accession>
<proteinExistence type="predicted"/>
<evidence type="ECO:0000313" key="3">
    <source>
        <dbReference type="Proteomes" id="UP000472335"/>
    </source>
</evidence>
<keyword evidence="1" id="KW-0812">Transmembrane</keyword>
<gene>
    <name evidence="2" type="ORF">G5C60_17235</name>
</gene>
<dbReference type="EMBL" id="JAAKZY010000048">
    <property type="protein sequence ID" value="NGO09296.1"/>
    <property type="molecule type" value="Genomic_DNA"/>
</dbReference>
<dbReference type="AlphaFoldDB" id="A0A6G4V5K0"/>
<keyword evidence="1" id="KW-1133">Transmembrane helix</keyword>
<keyword evidence="3" id="KW-1185">Reference proteome</keyword>